<feature type="compositionally biased region" description="Low complexity" evidence="4">
    <location>
        <begin position="14"/>
        <end position="30"/>
    </location>
</feature>
<dbReference type="PRINTS" id="PR00457">
    <property type="entry name" value="ANPEROXIDASE"/>
</dbReference>
<sequence>MEGFNPKGSRRAVPPSDAAAPDGTASAAVEGGAVQTGGGTAAAPNLPVYRSVSGYGNHLHHPAQGAAGSVFLRRAPVGYADGVSSPAGADRPSARVVSNIVCRQETSTLNAQRLTDLTWMWGQFLNHDVNLISAADPLETFGIPVPADDTAFPPGSQIPLTRSAYDPSTGTGRRNPRQQLDSSNSYFDGSQVYGPDEGRAAALRAVQNLGPVAVYTNALKTSAGVDGPVLPLNTAGLFNQTVGPAAGFFLAGDERANTGYGLMSIHSLFVREHNRLAALIAAERPTADPEQVYQHARKWVGALIGSITFQEFIPAILGANAIAPYAGYDPHVDPTMSAEFATFGFRFGHSMLSPDLLIVDNDGKVLQTVPHGQALLNIGIVNQFGIGPVFKGFASQIMQEVDVSVIEAMRSIRLPGAPPLDLVAVDIQRARDHGIPDYNRCRKAYGLPERRTFAELTPDPAVQAKLSAAYGDIRLVDPLIGGLAEPHVPGTAFGPLFTAVITDQLTRTRAGDRLWFENDPALTPSEVAAIKSTKMSDVIKRNTQISNIQDDVFHLPI</sequence>
<accession>A0A918INJ5</accession>
<comment type="subcellular location">
    <subcellularLocation>
        <location evidence="1">Secreted</location>
    </subcellularLocation>
</comment>
<dbReference type="Pfam" id="PF03098">
    <property type="entry name" value="An_peroxidase"/>
    <property type="match status" value="1"/>
</dbReference>
<dbReference type="PROSITE" id="PS50292">
    <property type="entry name" value="PEROXIDASE_3"/>
    <property type="match status" value="1"/>
</dbReference>
<dbReference type="InterPro" id="IPR019791">
    <property type="entry name" value="Haem_peroxidase_animal"/>
</dbReference>
<proteinExistence type="predicted"/>
<dbReference type="AlphaFoldDB" id="A0A918INJ5"/>
<dbReference type="GO" id="GO:0004601">
    <property type="term" value="F:peroxidase activity"/>
    <property type="evidence" value="ECO:0007669"/>
    <property type="project" value="InterPro"/>
</dbReference>
<evidence type="ECO:0008006" key="7">
    <source>
        <dbReference type="Google" id="ProtNLM"/>
    </source>
</evidence>
<dbReference type="InterPro" id="IPR037120">
    <property type="entry name" value="Haem_peroxidase_sf_animal"/>
</dbReference>
<dbReference type="RefSeq" id="WP_189959972.1">
    <property type="nucleotide sequence ID" value="NZ_BMVG01000085.1"/>
</dbReference>
<protein>
    <recommendedName>
        <fullName evidence="7">Peroxidase</fullName>
    </recommendedName>
</protein>
<evidence type="ECO:0000256" key="2">
    <source>
        <dbReference type="ARBA" id="ARBA00022525"/>
    </source>
</evidence>
<dbReference type="Proteomes" id="UP000655443">
    <property type="component" value="Unassembled WGS sequence"/>
</dbReference>
<keyword evidence="3" id="KW-0325">Glycoprotein</keyword>
<feature type="compositionally biased region" description="Polar residues" evidence="4">
    <location>
        <begin position="166"/>
        <end position="188"/>
    </location>
</feature>
<dbReference type="Gene3D" id="1.10.640.10">
    <property type="entry name" value="Haem peroxidase domain superfamily, animal type"/>
    <property type="match status" value="1"/>
</dbReference>
<evidence type="ECO:0000313" key="5">
    <source>
        <dbReference type="EMBL" id="GGW24046.1"/>
    </source>
</evidence>
<feature type="region of interest" description="Disordered" evidence="4">
    <location>
        <begin position="152"/>
        <end position="191"/>
    </location>
</feature>
<organism evidence="5 6">
    <name type="scientific">Streptomyces alanosinicus</name>
    <dbReference type="NCBI Taxonomy" id="68171"/>
    <lineage>
        <taxon>Bacteria</taxon>
        <taxon>Bacillati</taxon>
        <taxon>Actinomycetota</taxon>
        <taxon>Actinomycetes</taxon>
        <taxon>Kitasatosporales</taxon>
        <taxon>Streptomycetaceae</taxon>
        <taxon>Streptomyces</taxon>
    </lineage>
</organism>
<evidence type="ECO:0000256" key="3">
    <source>
        <dbReference type="ARBA" id="ARBA00023180"/>
    </source>
</evidence>
<feature type="region of interest" description="Disordered" evidence="4">
    <location>
        <begin position="1"/>
        <end position="30"/>
    </location>
</feature>
<evidence type="ECO:0000256" key="1">
    <source>
        <dbReference type="ARBA" id="ARBA00004613"/>
    </source>
</evidence>
<keyword evidence="2" id="KW-0964">Secreted</keyword>
<gene>
    <name evidence="5" type="ORF">GCM10010339_93830</name>
</gene>
<dbReference type="SUPFAM" id="SSF48113">
    <property type="entry name" value="Heme-dependent peroxidases"/>
    <property type="match status" value="1"/>
</dbReference>
<reference evidence="5" key="2">
    <citation type="submission" date="2020-09" db="EMBL/GenBank/DDBJ databases">
        <authorList>
            <person name="Sun Q."/>
            <person name="Ohkuma M."/>
        </authorList>
    </citation>
    <scope>NUCLEOTIDE SEQUENCE</scope>
    <source>
        <strain evidence="5">JCM 4714</strain>
    </source>
</reference>
<dbReference type="InterPro" id="IPR010255">
    <property type="entry name" value="Haem_peroxidase_sf"/>
</dbReference>
<dbReference type="CDD" id="cd09822">
    <property type="entry name" value="peroxinectin_like_bacterial"/>
    <property type="match status" value="1"/>
</dbReference>
<dbReference type="EMBL" id="BMVG01000085">
    <property type="protein sequence ID" value="GGW24046.1"/>
    <property type="molecule type" value="Genomic_DNA"/>
</dbReference>
<dbReference type="PANTHER" id="PTHR11475:SF4">
    <property type="entry name" value="CHORION PEROXIDASE"/>
    <property type="match status" value="1"/>
</dbReference>
<dbReference type="GO" id="GO:0006979">
    <property type="term" value="P:response to oxidative stress"/>
    <property type="evidence" value="ECO:0007669"/>
    <property type="project" value="InterPro"/>
</dbReference>
<dbReference type="PANTHER" id="PTHR11475">
    <property type="entry name" value="OXIDASE/PEROXIDASE"/>
    <property type="match status" value="1"/>
</dbReference>
<evidence type="ECO:0000256" key="4">
    <source>
        <dbReference type="SAM" id="MobiDB-lite"/>
    </source>
</evidence>
<reference evidence="5" key="1">
    <citation type="journal article" date="2014" name="Int. J. Syst. Evol. Microbiol.">
        <title>Complete genome sequence of Corynebacterium casei LMG S-19264T (=DSM 44701T), isolated from a smear-ripened cheese.</title>
        <authorList>
            <consortium name="US DOE Joint Genome Institute (JGI-PGF)"/>
            <person name="Walter F."/>
            <person name="Albersmeier A."/>
            <person name="Kalinowski J."/>
            <person name="Ruckert C."/>
        </authorList>
    </citation>
    <scope>NUCLEOTIDE SEQUENCE</scope>
    <source>
        <strain evidence="5">JCM 4714</strain>
    </source>
</reference>
<name>A0A918INJ5_9ACTN</name>
<keyword evidence="6" id="KW-1185">Reference proteome</keyword>
<evidence type="ECO:0000313" key="6">
    <source>
        <dbReference type="Proteomes" id="UP000655443"/>
    </source>
</evidence>
<dbReference type="GO" id="GO:0020037">
    <property type="term" value="F:heme binding"/>
    <property type="evidence" value="ECO:0007669"/>
    <property type="project" value="InterPro"/>
</dbReference>
<dbReference type="GO" id="GO:0005576">
    <property type="term" value="C:extracellular region"/>
    <property type="evidence" value="ECO:0007669"/>
    <property type="project" value="UniProtKB-SubCell"/>
</dbReference>
<comment type="caution">
    <text evidence="5">The sequence shown here is derived from an EMBL/GenBank/DDBJ whole genome shotgun (WGS) entry which is preliminary data.</text>
</comment>